<protein>
    <recommendedName>
        <fullName evidence="1">HD domain-containing protein</fullName>
    </recommendedName>
</protein>
<dbReference type="InterPro" id="IPR006674">
    <property type="entry name" value="HD_domain"/>
</dbReference>
<accession>A0A645JHM6</accession>
<comment type="caution">
    <text evidence="2">The sequence shown here is derived from an EMBL/GenBank/DDBJ whole genome shotgun (WGS) entry which is preliminary data.</text>
</comment>
<evidence type="ECO:0000313" key="2">
    <source>
        <dbReference type="EMBL" id="MPN62199.1"/>
    </source>
</evidence>
<sequence length="159" mass="18079">MSLDDEILYIASMLHDIGRYPAYALANIDHPLRSKGVASNILQRMAFPTLKIPLVLEAIETHMYYSEPGRSDEAVYLRDADILDNLGNIGLMRLFSLIGYDDLINTPEDALERARTFAEALPNKVHTKAGRRLAVKRREEMLRFLSGIKRQTTEYAKVL</sequence>
<feature type="domain" description="HD" evidence="1">
    <location>
        <begin position="3"/>
        <end position="85"/>
    </location>
</feature>
<dbReference type="PANTHER" id="PTHR33594:SF1">
    <property type="entry name" value="HD_PDEASE DOMAIN-CONTAINING PROTEIN"/>
    <property type="match status" value="1"/>
</dbReference>
<organism evidence="2">
    <name type="scientific">bioreactor metagenome</name>
    <dbReference type="NCBI Taxonomy" id="1076179"/>
    <lineage>
        <taxon>unclassified sequences</taxon>
        <taxon>metagenomes</taxon>
        <taxon>ecological metagenomes</taxon>
    </lineage>
</organism>
<dbReference type="Pfam" id="PF01966">
    <property type="entry name" value="HD"/>
    <property type="match status" value="1"/>
</dbReference>
<gene>
    <name evidence="2" type="ORF">SDC9_209946</name>
</gene>
<proteinExistence type="predicted"/>
<name>A0A645JHM6_9ZZZZ</name>
<evidence type="ECO:0000259" key="1">
    <source>
        <dbReference type="Pfam" id="PF01966"/>
    </source>
</evidence>
<dbReference type="PANTHER" id="PTHR33594">
    <property type="entry name" value="SUPERFAMILY HYDROLASE, PUTATIVE (AFU_ORTHOLOGUE AFUA_1G03035)-RELATED"/>
    <property type="match status" value="1"/>
</dbReference>
<dbReference type="AlphaFoldDB" id="A0A645JHM6"/>
<reference evidence="2" key="1">
    <citation type="submission" date="2019-08" db="EMBL/GenBank/DDBJ databases">
        <authorList>
            <person name="Kucharzyk K."/>
            <person name="Murdoch R.W."/>
            <person name="Higgins S."/>
            <person name="Loffler F."/>
        </authorList>
    </citation>
    <scope>NUCLEOTIDE SEQUENCE</scope>
</reference>
<dbReference type="SUPFAM" id="SSF109604">
    <property type="entry name" value="HD-domain/PDEase-like"/>
    <property type="match status" value="1"/>
</dbReference>
<dbReference type="CDD" id="cd00077">
    <property type="entry name" value="HDc"/>
    <property type="match status" value="1"/>
</dbReference>
<dbReference type="Gene3D" id="1.10.3210.10">
    <property type="entry name" value="Hypothetical protein af1432"/>
    <property type="match status" value="1"/>
</dbReference>
<dbReference type="InterPro" id="IPR003607">
    <property type="entry name" value="HD/PDEase_dom"/>
</dbReference>
<dbReference type="EMBL" id="VSSQ01139872">
    <property type="protein sequence ID" value="MPN62199.1"/>
    <property type="molecule type" value="Genomic_DNA"/>
</dbReference>